<dbReference type="EC" id="2.6.1.42" evidence="18"/>
<dbReference type="GO" id="GO:0052654">
    <property type="term" value="F:L-leucine-2-oxoglutarate transaminase activity"/>
    <property type="evidence" value="ECO:0007669"/>
    <property type="project" value="RHEA"/>
</dbReference>
<evidence type="ECO:0000256" key="7">
    <source>
        <dbReference type="ARBA" id="ARBA00022576"/>
    </source>
</evidence>
<comment type="pathway">
    <text evidence="4">Amino-acid biosynthesis; L-valine biosynthesis; L-valine from pyruvate: step 4/4.</text>
</comment>
<evidence type="ECO:0000256" key="11">
    <source>
        <dbReference type="ARBA" id="ARBA00023304"/>
    </source>
</evidence>
<dbReference type="RefSeq" id="WP_013768856.1">
    <property type="nucleotide sequence ID" value="NC_015510.1"/>
</dbReference>
<dbReference type="GO" id="GO:0052655">
    <property type="term" value="F:L-valine-2-oxoglutarate transaminase activity"/>
    <property type="evidence" value="ECO:0007669"/>
    <property type="project" value="RHEA"/>
</dbReference>
<evidence type="ECO:0000256" key="15">
    <source>
        <dbReference type="PIRSR" id="PIRSR006468-1"/>
    </source>
</evidence>
<evidence type="ECO:0000313" key="19">
    <source>
        <dbReference type="EMBL" id="AEE54339.1"/>
    </source>
</evidence>
<keyword evidence="11 18" id="KW-0100">Branched-chain amino acid biosynthesis</keyword>
<dbReference type="InterPro" id="IPR005786">
    <property type="entry name" value="B_amino_transII"/>
</dbReference>
<evidence type="ECO:0000256" key="6">
    <source>
        <dbReference type="ARBA" id="ARBA00009320"/>
    </source>
</evidence>
<dbReference type="STRING" id="760192.Halhy_6523"/>
<dbReference type="GO" id="GO:0052656">
    <property type="term" value="F:L-isoleucine-2-oxoglutarate transaminase activity"/>
    <property type="evidence" value="ECO:0007669"/>
    <property type="project" value="RHEA"/>
</dbReference>
<dbReference type="NCBIfam" id="TIGR01123">
    <property type="entry name" value="ilvE_II"/>
    <property type="match status" value="1"/>
</dbReference>
<dbReference type="GO" id="GO:0009099">
    <property type="term" value="P:L-valine biosynthetic process"/>
    <property type="evidence" value="ECO:0007669"/>
    <property type="project" value="UniProtKB-UniPathway"/>
</dbReference>
<dbReference type="NCBIfam" id="NF009897">
    <property type="entry name" value="PRK13357.1"/>
    <property type="match status" value="1"/>
</dbReference>
<evidence type="ECO:0000313" key="20">
    <source>
        <dbReference type="Proteomes" id="UP000008461"/>
    </source>
</evidence>
<dbReference type="InterPro" id="IPR043131">
    <property type="entry name" value="BCAT-like_N"/>
</dbReference>
<comment type="similarity">
    <text evidence="6 16">Belongs to the class-IV pyridoxal-phosphate-dependent aminotransferase family.</text>
</comment>
<protein>
    <recommendedName>
        <fullName evidence="18">Branched-chain-amino-acid aminotransferase</fullName>
        <ecNumber evidence="18">2.6.1.42</ecNumber>
    </recommendedName>
</protein>
<evidence type="ECO:0000256" key="10">
    <source>
        <dbReference type="ARBA" id="ARBA00022898"/>
    </source>
</evidence>
<dbReference type="HOGENOM" id="CLU_031922_0_2_10"/>
<dbReference type="Proteomes" id="UP000008461">
    <property type="component" value="Chromosome"/>
</dbReference>
<comment type="function">
    <text evidence="2">Acts on leucine, isoleucine and valine.</text>
</comment>
<dbReference type="InterPro" id="IPR033939">
    <property type="entry name" value="BCAT_family"/>
</dbReference>
<dbReference type="CDD" id="cd01557">
    <property type="entry name" value="BCAT_beta_family"/>
    <property type="match status" value="1"/>
</dbReference>
<dbReference type="PIRSF" id="PIRSF006468">
    <property type="entry name" value="BCAT1"/>
    <property type="match status" value="1"/>
</dbReference>
<comment type="catalytic activity">
    <reaction evidence="12 18">
        <text>L-valine + 2-oxoglutarate = 3-methyl-2-oxobutanoate + L-glutamate</text>
        <dbReference type="Rhea" id="RHEA:24813"/>
        <dbReference type="ChEBI" id="CHEBI:11851"/>
        <dbReference type="ChEBI" id="CHEBI:16810"/>
        <dbReference type="ChEBI" id="CHEBI:29985"/>
        <dbReference type="ChEBI" id="CHEBI:57762"/>
        <dbReference type="EC" id="2.6.1.42"/>
    </reaction>
</comment>
<dbReference type="KEGG" id="hhy:Halhy_6523"/>
<dbReference type="Gene3D" id="3.20.10.10">
    <property type="entry name" value="D-amino Acid Aminotransferase, subunit A, domain 2"/>
    <property type="match status" value="1"/>
</dbReference>
<reference evidence="19 20" key="1">
    <citation type="journal article" date="2011" name="Stand. Genomic Sci.">
        <title>Complete genome sequence of Haliscomenobacter hydrossis type strain (O).</title>
        <authorList>
            <consortium name="US DOE Joint Genome Institute (JGI-PGF)"/>
            <person name="Daligault H."/>
            <person name="Lapidus A."/>
            <person name="Zeytun A."/>
            <person name="Nolan M."/>
            <person name="Lucas S."/>
            <person name="Del Rio T.G."/>
            <person name="Tice H."/>
            <person name="Cheng J.F."/>
            <person name="Tapia R."/>
            <person name="Han C."/>
            <person name="Goodwin L."/>
            <person name="Pitluck S."/>
            <person name="Liolios K."/>
            <person name="Pagani I."/>
            <person name="Ivanova N."/>
            <person name="Huntemann M."/>
            <person name="Mavromatis K."/>
            <person name="Mikhailova N."/>
            <person name="Pati A."/>
            <person name="Chen A."/>
            <person name="Palaniappan K."/>
            <person name="Land M."/>
            <person name="Hauser L."/>
            <person name="Brambilla E.M."/>
            <person name="Rohde M."/>
            <person name="Verbarg S."/>
            <person name="Goker M."/>
            <person name="Bristow J."/>
            <person name="Eisen J.A."/>
            <person name="Markowitz V."/>
            <person name="Hugenholtz P."/>
            <person name="Kyrpides N.C."/>
            <person name="Klenk H.P."/>
            <person name="Woyke T."/>
        </authorList>
    </citation>
    <scope>NUCLEOTIDE SEQUENCE [LARGE SCALE GENOMIC DNA]</scope>
    <source>
        <strain evidence="20">ATCC 27775 / DSM 1100 / LMG 10767 / O</strain>
    </source>
</reference>
<dbReference type="InterPro" id="IPR036038">
    <property type="entry name" value="Aminotransferase-like"/>
</dbReference>
<comment type="catalytic activity">
    <reaction evidence="14 18">
        <text>L-leucine + 2-oxoglutarate = 4-methyl-2-oxopentanoate + L-glutamate</text>
        <dbReference type="Rhea" id="RHEA:18321"/>
        <dbReference type="ChEBI" id="CHEBI:16810"/>
        <dbReference type="ChEBI" id="CHEBI:17865"/>
        <dbReference type="ChEBI" id="CHEBI:29985"/>
        <dbReference type="ChEBI" id="CHEBI:57427"/>
        <dbReference type="EC" id="2.6.1.42"/>
    </reaction>
</comment>
<sequence length="361" mass="40191">MKNKIQITRTQNSRLSTLDFNNLPFGRVFTDHMFVADYEGGEWVNPRIEPFAPFEMHPASMVLHYGQSIFEGMKATKNQEGQPMLLRPEMHLHRINASAERMCMPAFPEDLFLDALHALVGLEADWIPSGEESALYLRPFMFSTDEFIGVRPSDTYKFIIFTCPVGPYYSKPVRLIAETQYIRAGKGGTGEAKAAGNYAASLLPAQNALKQGFDQVMWLEGPEFKNVQESGTMNIFFVIDNVVVTPYTDGTILKGITRDSFLHILRDKGIPVEERIITIDEVVAAYAAGKLQECFGAGTAAVVSHVSEISYNGHLMTLPAIESRKIGNMLKSEIAGLRTGRIADTRGWMIPVEIEVDALMS</sequence>
<accession>F4KSI8</accession>
<dbReference type="SUPFAM" id="SSF56752">
    <property type="entry name" value="D-aminoacid aminotransferase-like PLP-dependent enzymes"/>
    <property type="match status" value="1"/>
</dbReference>
<evidence type="ECO:0000256" key="16">
    <source>
        <dbReference type="RuleBase" id="RU004106"/>
    </source>
</evidence>
<dbReference type="AlphaFoldDB" id="F4KSI8"/>
<evidence type="ECO:0000256" key="9">
    <source>
        <dbReference type="ARBA" id="ARBA00022679"/>
    </source>
</evidence>
<dbReference type="UniPathway" id="UPA00048">
    <property type="reaction ID" value="UER00073"/>
</dbReference>
<evidence type="ECO:0000256" key="1">
    <source>
        <dbReference type="ARBA" id="ARBA00001933"/>
    </source>
</evidence>
<keyword evidence="20" id="KW-1185">Reference proteome</keyword>
<dbReference type="Pfam" id="PF01063">
    <property type="entry name" value="Aminotran_4"/>
    <property type="match status" value="1"/>
</dbReference>
<evidence type="ECO:0000256" key="14">
    <source>
        <dbReference type="ARBA" id="ARBA00049229"/>
    </source>
</evidence>
<proteinExistence type="inferred from homology"/>
<keyword evidence="10 17" id="KW-0663">Pyridoxal phosphate</keyword>
<comment type="catalytic activity">
    <reaction evidence="13 18">
        <text>L-isoleucine + 2-oxoglutarate = (S)-3-methyl-2-oxopentanoate + L-glutamate</text>
        <dbReference type="Rhea" id="RHEA:24801"/>
        <dbReference type="ChEBI" id="CHEBI:16810"/>
        <dbReference type="ChEBI" id="CHEBI:29985"/>
        <dbReference type="ChEBI" id="CHEBI:35146"/>
        <dbReference type="ChEBI" id="CHEBI:58045"/>
        <dbReference type="EC" id="2.6.1.42"/>
    </reaction>
</comment>
<evidence type="ECO:0000256" key="4">
    <source>
        <dbReference type="ARBA" id="ARBA00004931"/>
    </source>
</evidence>
<dbReference type="GO" id="GO:0009097">
    <property type="term" value="P:isoleucine biosynthetic process"/>
    <property type="evidence" value="ECO:0007669"/>
    <property type="project" value="UniProtKB-UniPathway"/>
</dbReference>
<dbReference type="PANTHER" id="PTHR11825">
    <property type="entry name" value="SUBGROUP IIII AMINOTRANSFERASE"/>
    <property type="match status" value="1"/>
</dbReference>
<dbReference type="eggNOG" id="COG0115">
    <property type="taxonomic scope" value="Bacteria"/>
</dbReference>
<dbReference type="OrthoDB" id="9804984at2"/>
<evidence type="ECO:0000256" key="8">
    <source>
        <dbReference type="ARBA" id="ARBA00022605"/>
    </source>
</evidence>
<evidence type="ECO:0000256" key="12">
    <source>
        <dbReference type="ARBA" id="ARBA00048212"/>
    </source>
</evidence>
<dbReference type="Gene3D" id="3.30.470.10">
    <property type="match status" value="1"/>
</dbReference>
<name>F4KSI8_HALH1</name>
<comment type="pathway">
    <text evidence="5">Amino-acid biosynthesis; L-leucine biosynthesis; L-leucine from 3-methyl-2-oxobutanoate: step 4/4.</text>
</comment>
<dbReference type="PROSITE" id="PS00770">
    <property type="entry name" value="AA_TRANSFER_CLASS_4"/>
    <property type="match status" value="1"/>
</dbReference>
<gene>
    <name evidence="19" type="ordered locus">Halhy_6523</name>
</gene>
<dbReference type="InterPro" id="IPR018300">
    <property type="entry name" value="Aminotrans_IV_CS"/>
</dbReference>
<evidence type="ECO:0000256" key="13">
    <source>
        <dbReference type="ARBA" id="ARBA00048798"/>
    </source>
</evidence>
<dbReference type="GO" id="GO:0009098">
    <property type="term" value="P:L-leucine biosynthetic process"/>
    <property type="evidence" value="ECO:0007669"/>
    <property type="project" value="UniProtKB-UniPathway"/>
</dbReference>
<feature type="modified residue" description="N6-(pyridoxal phosphate)lysine" evidence="15">
    <location>
        <position position="193"/>
    </location>
</feature>
<evidence type="ECO:0000256" key="17">
    <source>
        <dbReference type="RuleBase" id="RU004516"/>
    </source>
</evidence>
<keyword evidence="9 18" id="KW-0808">Transferase</keyword>
<dbReference type="EMBL" id="CP002691">
    <property type="protein sequence ID" value="AEE54339.1"/>
    <property type="molecule type" value="Genomic_DNA"/>
</dbReference>
<dbReference type="UniPathway" id="UPA00047">
    <property type="reaction ID" value="UER00058"/>
</dbReference>
<organism evidence="19 20">
    <name type="scientific">Haliscomenobacter hydrossis (strain ATCC 27775 / DSM 1100 / LMG 10767 / O)</name>
    <dbReference type="NCBI Taxonomy" id="760192"/>
    <lineage>
        <taxon>Bacteria</taxon>
        <taxon>Pseudomonadati</taxon>
        <taxon>Bacteroidota</taxon>
        <taxon>Saprospiria</taxon>
        <taxon>Saprospirales</taxon>
        <taxon>Haliscomenobacteraceae</taxon>
        <taxon>Haliscomenobacter</taxon>
    </lineage>
</organism>
<keyword evidence="7 18" id="KW-0032">Aminotransferase</keyword>
<evidence type="ECO:0000256" key="2">
    <source>
        <dbReference type="ARBA" id="ARBA00003109"/>
    </source>
</evidence>
<dbReference type="PANTHER" id="PTHR11825:SF44">
    <property type="entry name" value="BRANCHED-CHAIN-AMINO-ACID AMINOTRANSFERASE"/>
    <property type="match status" value="1"/>
</dbReference>
<dbReference type="UniPathway" id="UPA00049">
    <property type="reaction ID" value="UER00062"/>
</dbReference>
<dbReference type="InterPro" id="IPR043132">
    <property type="entry name" value="BCAT-like_C"/>
</dbReference>
<evidence type="ECO:0000256" key="18">
    <source>
        <dbReference type="RuleBase" id="RU004517"/>
    </source>
</evidence>
<dbReference type="InterPro" id="IPR001544">
    <property type="entry name" value="Aminotrans_IV"/>
</dbReference>
<comment type="pathway">
    <text evidence="3">Amino-acid biosynthesis; L-isoleucine biosynthesis; L-isoleucine from 2-oxobutanoate: step 4/4.</text>
</comment>
<reference key="2">
    <citation type="submission" date="2011-04" db="EMBL/GenBank/DDBJ databases">
        <title>Complete sequence of chromosome of Haliscomenobacter hydrossis DSM 1100.</title>
        <authorList>
            <consortium name="US DOE Joint Genome Institute (JGI-PGF)"/>
            <person name="Lucas S."/>
            <person name="Han J."/>
            <person name="Lapidus A."/>
            <person name="Bruce D."/>
            <person name="Goodwin L."/>
            <person name="Pitluck S."/>
            <person name="Peters L."/>
            <person name="Kyrpides N."/>
            <person name="Mavromatis K."/>
            <person name="Ivanova N."/>
            <person name="Ovchinnikova G."/>
            <person name="Pagani I."/>
            <person name="Daligault H."/>
            <person name="Detter J.C."/>
            <person name="Han C."/>
            <person name="Land M."/>
            <person name="Hauser L."/>
            <person name="Markowitz V."/>
            <person name="Cheng J.-F."/>
            <person name="Hugenholtz P."/>
            <person name="Woyke T."/>
            <person name="Wu D."/>
            <person name="Verbarg S."/>
            <person name="Frueling A."/>
            <person name="Brambilla E."/>
            <person name="Klenk H.-P."/>
            <person name="Eisen J.A."/>
        </authorList>
    </citation>
    <scope>NUCLEOTIDE SEQUENCE</scope>
    <source>
        <strain>DSM 1100</strain>
    </source>
</reference>
<comment type="cofactor">
    <cofactor evidence="1 17">
        <name>pyridoxal 5'-phosphate</name>
        <dbReference type="ChEBI" id="CHEBI:597326"/>
    </cofactor>
</comment>
<keyword evidence="8 18" id="KW-0028">Amino-acid biosynthesis</keyword>
<evidence type="ECO:0000256" key="5">
    <source>
        <dbReference type="ARBA" id="ARBA00005072"/>
    </source>
</evidence>
<evidence type="ECO:0000256" key="3">
    <source>
        <dbReference type="ARBA" id="ARBA00004824"/>
    </source>
</evidence>